<organism evidence="2 3">
    <name type="scientific">Candidatus Sulfotelmatobacter kueseliae</name>
    <dbReference type="NCBI Taxonomy" id="2042962"/>
    <lineage>
        <taxon>Bacteria</taxon>
        <taxon>Pseudomonadati</taxon>
        <taxon>Acidobacteriota</taxon>
        <taxon>Terriglobia</taxon>
        <taxon>Terriglobales</taxon>
        <taxon>Candidatus Korobacteraceae</taxon>
        <taxon>Candidatus Sulfotelmatobacter</taxon>
    </lineage>
</organism>
<evidence type="ECO:0000313" key="3">
    <source>
        <dbReference type="Proteomes" id="UP000238701"/>
    </source>
</evidence>
<keyword evidence="1" id="KW-0732">Signal</keyword>
<feature type="signal peptide" evidence="1">
    <location>
        <begin position="1"/>
        <end position="20"/>
    </location>
</feature>
<dbReference type="SUPFAM" id="SSF48452">
    <property type="entry name" value="TPR-like"/>
    <property type="match status" value="1"/>
</dbReference>
<proteinExistence type="predicted"/>
<dbReference type="AlphaFoldDB" id="A0A2U3KJ96"/>
<evidence type="ECO:0000313" key="2">
    <source>
        <dbReference type="EMBL" id="SPF39732.1"/>
    </source>
</evidence>
<sequence>MKRLAWLLLLPLLLVCPALSDDDQEHHHHEDLNQAQLGTVHFPVSCAPSVEKPFERGVALLHSFWYEEAEKEFLEIAKDDPNCAMAHWGVAMSLWHQLWNEPDAKVIARGLDQTSTAKKLAEKATPREQAYIAAIGAFYSNSEKSDHAARAKAYSDGMKKVYESYPDDHEAAAFYALSLLASEPHNDETFANRKQAAAILEKLFAIEPDHPGVAHYLIHSYDKPQLAELGLPAARRYAQIAPASPHALHMPSHIFARVGLWQDDINSNLASIAATRKTAAMGMGGEGHQFHAMDFLVYAYLQSGREAEAAKIIDEVKAMPRMESHMYGEDFDPQTAALSGFPAQYDLELRHWQDAAALTPVPGGLPVDHAITYFARAVGAARSGNLAQAHKDLDQIEGIRKQYLAENKPDFAEGVGQAYQAAAAWVAHTEGKDDEALASLRALADRNDKLGNEPHAIPAREMLADMLLEAKQPQLALVEYQTDLKLNPNRFNGLYGAARAAEEAGKQSDAEEYYALLVKTCEGGSSTRPELSRARELLARK</sequence>
<evidence type="ECO:0000256" key="1">
    <source>
        <dbReference type="SAM" id="SignalP"/>
    </source>
</evidence>
<gene>
    <name evidence="2" type="ORF">SBA1_290093</name>
</gene>
<dbReference type="Gene3D" id="1.25.40.10">
    <property type="entry name" value="Tetratricopeptide repeat domain"/>
    <property type="match status" value="2"/>
</dbReference>
<name>A0A2U3KJ96_9BACT</name>
<accession>A0A2U3KJ96</accession>
<dbReference type="PANTHER" id="PTHR45588">
    <property type="entry name" value="TPR DOMAIN-CONTAINING PROTEIN"/>
    <property type="match status" value="1"/>
</dbReference>
<dbReference type="OrthoDB" id="9778494at2"/>
<dbReference type="Proteomes" id="UP000238701">
    <property type="component" value="Unassembled WGS sequence"/>
</dbReference>
<dbReference type="InterPro" id="IPR011990">
    <property type="entry name" value="TPR-like_helical_dom_sf"/>
</dbReference>
<protein>
    <submittedName>
        <fullName evidence="2">TPR repeat protein</fullName>
    </submittedName>
</protein>
<feature type="chain" id="PRO_5015738632" evidence="1">
    <location>
        <begin position="21"/>
        <end position="541"/>
    </location>
</feature>
<dbReference type="PANTHER" id="PTHR45588:SF1">
    <property type="entry name" value="WW DOMAIN-CONTAINING PROTEIN"/>
    <property type="match status" value="1"/>
</dbReference>
<dbReference type="EMBL" id="OMOD01000121">
    <property type="protein sequence ID" value="SPF39732.1"/>
    <property type="molecule type" value="Genomic_DNA"/>
</dbReference>
<reference evidence="3" key="1">
    <citation type="submission" date="2018-02" db="EMBL/GenBank/DDBJ databases">
        <authorList>
            <person name="Hausmann B."/>
        </authorList>
    </citation>
    <scope>NUCLEOTIDE SEQUENCE [LARGE SCALE GENOMIC DNA]</scope>
    <source>
        <strain evidence="3">Peat soil MAG SbA1</strain>
    </source>
</reference>